<dbReference type="PANTHER" id="PTHR31973:SF187">
    <property type="entry name" value="MUTATOR TRANSPOSASE MUDRA PROTEIN"/>
    <property type="match status" value="1"/>
</dbReference>
<evidence type="ECO:0000313" key="2">
    <source>
        <dbReference type="EMBL" id="GEU89241.1"/>
    </source>
</evidence>
<accession>A0A6L2NS84</accession>
<protein>
    <submittedName>
        <fullName evidence="2">Multidrug resistance-associated protein 5</fullName>
    </submittedName>
</protein>
<dbReference type="EMBL" id="BKCJ010009921">
    <property type="protein sequence ID" value="GEU89241.1"/>
    <property type="molecule type" value="Genomic_DNA"/>
</dbReference>
<evidence type="ECO:0000256" key="1">
    <source>
        <dbReference type="SAM" id="MobiDB-lite"/>
    </source>
</evidence>
<feature type="region of interest" description="Disordered" evidence="1">
    <location>
        <begin position="46"/>
        <end position="80"/>
    </location>
</feature>
<name>A0A6L2NS84_TANCI</name>
<organism evidence="2">
    <name type="scientific">Tanacetum cinerariifolium</name>
    <name type="common">Dalmatian daisy</name>
    <name type="synonym">Chrysanthemum cinerariifolium</name>
    <dbReference type="NCBI Taxonomy" id="118510"/>
    <lineage>
        <taxon>Eukaryota</taxon>
        <taxon>Viridiplantae</taxon>
        <taxon>Streptophyta</taxon>
        <taxon>Embryophyta</taxon>
        <taxon>Tracheophyta</taxon>
        <taxon>Spermatophyta</taxon>
        <taxon>Magnoliopsida</taxon>
        <taxon>eudicotyledons</taxon>
        <taxon>Gunneridae</taxon>
        <taxon>Pentapetalae</taxon>
        <taxon>asterids</taxon>
        <taxon>campanulids</taxon>
        <taxon>Asterales</taxon>
        <taxon>Asteraceae</taxon>
        <taxon>Asteroideae</taxon>
        <taxon>Anthemideae</taxon>
        <taxon>Anthemidinae</taxon>
        <taxon>Tanacetum</taxon>
    </lineage>
</organism>
<proteinExistence type="predicted"/>
<comment type="caution">
    <text evidence="2">The sequence shown here is derived from an EMBL/GenBank/DDBJ whole genome shotgun (WGS) entry which is preliminary data.</text>
</comment>
<gene>
    <name evidence="2" type="ORF">Tci_061219</name>
</gene>
<sequence>MPDLGDDNGKEIGGEVATNIGETLDNEDVVQKYIKEEVIAKKKTLDKGKENEDLSCGSDSDSESETHQENQMYMSDDSKNEESLKSFDYLSEGEAKLGEKFVNVDQFKECLTYYALANGFSLWYDSDDLDLQTGCGLTLISDQHKGLLEAVKEVMSYAEHRQYARHIYEGFRKQYSEVEFKQLFWASSKAS</sequence>
<reference evidence="2" key="1">
    <citation type="journal article" date="2019" name="Sci. Rep.">
        <title>Draft genome of Tanacetum cinerariifolium, the natural source of mosquito coil.</title>
        <authorList>
            <person name="Yamashiro T."/>
            <person name="Shiraishi A."/>
            <person name="Satake H."/>
            <person name="Nakayama K."/>
        </authorList>
    </citation>
    <scope>NUCLEOTIDE SEQUENCE</scope>
</reference>
<feature type="region of interest" description="Disordered" evidence="1">
    <location>
        <begin position="1"/>
        <end position="21"/>
    </location>
</feature>
<dbReference type="PANTHER" id="PTHR31973">
    <property type="entry name" value="POLYPROTEIN, PUTATIVE-RELATED"/>
    <property type="match status" value="1"/>
</dbReference>
<dbReference type="AlphaFoldDB" id="A0A6L2NS84"/>